<dbReference type="PANTHER" id="PTHR19376:SF36">
    <property type="entry name" value="DNA-DIRECTED RNA POLYMERASE IV SUBUNIT 1"/>
    <property type="match status" value="1"/>
</dbReference>
<evidence type="ECO:0000256" key="5">
    <source>
        <dbReference type="ARBA" id="ARBA00048552"/>
    </source>
</evidence>
<feature type="region of interest" description="Disordered" evidence="7">
    <location>
        <begin position="169"/>
        <end position="289"/>
    </location>
</feature>
<dbReference type="Gene3D" id="2.40.40.20">
    <property type="match status" value="1"/>
</dbReference>
<keyword evidence="10" id="KW-1185">Reference proteome</keyword>
<dbReference type="Gene3D" id="4.10.860.120">
    <property type="entry name" value="RNA polymerase II, clamp domain"/>
    <property type="match status" value="1"/>
</dbReference>
<reference evidence="9" key="1">
    <citation type="submission" date="2021-01" db="EMBL/GenBank/DDBJ databases">
        <title>Adiantum capillus-veneris genome.</title>
        <authorList>
            <person name="Fang Y."/>
            <person name="Liao Q."/>
        </authorList>
    </citation>
    <scope>NUCLEOTIDE SEQUENCE</scope>
    <source>
        <strain evidence="9">H3</strain>
        <tissue evidence="9">Leaf</tissue>
    </source>
</reference>
<sequence length="1468" mass="162576">MEATMNLEVMEYPHAKITGIQFGLLSTRDIMRISVFHKNGEPDLAAKRKLTDSRLGLPNADNECKSCGERVSQKCEGHFGHLLFPYPVYHPNHVSDVVKILDSLCLRCLSLKKSKKRYPTELGTHDDMINGVTAMNFEDKAMRHSGGTPVPTKNKHQLNSFSATHCLEVPSSAKEEPEEPSSTGSFTAGDTSKTPKTTTFPPFTEENEAPTEQTGRGPSRPLIIDLSSDDEESSSPKDTSMANGLQHNESLKTTSSHPILREHKKNAKKDARRKGKEENGEDTTSGKNVSCKYCKLGEYPKLRVKLERNVQSDKKIVERISLELDEDEDLPEDYLKLLNKRMGDFDSGQQYLLPNEALRILTSLSDEVVQEFKMNGTVSRPESLILEALLIPPNCNRIPETAGTDNLRFGSDKVTNKLAKVLTKVPAMKASKATVMTNRIAIDEMQCLLADYLRLKGAPKIRGSKEPSSDYVRVGKPAKHVPKVSLNNLHKHLAAKVSSFSCRAVLTGDTFLALDEIGIPYSIAQGLTILEMVTNDNLEKMQDVVNNGRGSLTKTGALHYIRGNVKKDLNHCDPVTVEIGDCIGRIIRDGDYVFCNRPPSVHKHSMLGLRVRILDIPTLAINPLICLPLGADFDGDCLAVFIPQSEESRTEVKELMMVQEQMLTSHGGQCTFSLTQDALLAAFKLTSSHTFLNRRTIEQACMSTASVYVKPAIVKSPKGPFWTGAQCFQLSLPDNLNYAENGVLISDSEILQISGDAEWLSSSATSLLQKIIWQFGGNAALKYLGSLQSMLVQWISQVGFSVGTCDAHGTAWWSTRANLKKVIMMKMDEEESTVNNKLRNLTSQFMSKSIEKFGLQLMQKVSAEVERVALQHACVENSVLDMVTAGSKGSIKKCVEQFAFLGLQPYKGKLTHPVKKVESLIASAEAEAFLHGPGESKWEERGMVRSSFADGLKPREFFMHTVAYRETMIHKALRVSEPGYLYKNMMLFARDVCIEYDGTVRSRHGKHVIQFQYGGAKECTNYPRSTIQTGKSQKGSPRMRRHDSVLAGEPVGFLAATAISQPAYQMLLESPNQLNDLAFCPLESLRDTIYSRKTSVLKSSDRRVVLYVLKAGGLSKEEAAIKVYESLQHITLEMLLSSVSINFAGNLQDGVWEGLLPAKKSPWIVHVSLQKPAMNTWNVTLEGIVEKLKSMKEIHQFGSLSFLPRNCCDWTCPGATLSAGNPCLSFCSTTAQSPSVEEALSRIRSQIIPRVMKISLRGDRRIKSVSIVPSDMASEPWMAHLGNAYCGPQKDEIAIEVVVHNKSKYIRKKSDAWHIVQELCGPVLHLINWSRSMPSSIQGIASLYGIEAAHNCIYQRLKSVLSMFDKTVYSHHVSLITDLMTHSGNVIGLNASGFREFNNTVHVSAPITQSLFQNSIKHIQDAAFKGKCDDLSGTLPAICWGKPAPVGTGAKFEILWKESKPICENQPG</sequence>
<dbReference type="Pfam" id="PF05000">
    <property type="entry name" value="RNA_pol_Rpb1_4"/>
    <property type="match status" value="1"/>
</dbReference>
<dbReference type="EC" id="2.7.7.6" evidence="6"/>
<organism evidence="9 10">
    <name type="scientific">Adiantum capillus-veneris</name>
    <name type="common">Maidenhair fern</name>
    <dbReference type="NCBI Taxonomy" id="13818"/>
    <lineage>
        <taxon>Eukaryota</taxon>
        <taxon>Viridiplantae</taxon>
        <taxon>Streptophyta</taxon>
        <taxon>Embryophyta</taxon>
        <taxon>Tracheophyta</taxon>
        <taxon>Polypodiopsida</taxon>
        <taxon>Polypodiidae</taxon>
        <taxon>Polypodiales</taxon>
        <taxon>Pteridineae</taxon>
        <taxon>Pteridaceae</taxon>
        <taxon>Vittarioideae</taxon>
        <taxon>Adiantum</taxon>
    </lineage>
</organism>
<evidence type="ECO:0000313" key="9">
    <source>
        <dbReference type="EMBL" id="KAI5070798.1"/>
    </source>
</evidence>
<feature type="compositionally biased region" description="Low complexity" evidence="7">
    <location>
        <begin position="191"/>
        <end position="204"/>
    </location>
</feature>
<evidence type="ECO:0000256" key="4">
    <source>
        <dbReference type="ARBA" id="ARBA00023163"/>
    </source>
</evidence>
<evidence type="ECO:0000256" key="1">
    <source>
        <dbReference type="ARBA" id="ARBA00022478"/>
    </source>
</evidence>
<evidence type="ECO:0000256" key="7">
    <source>
        <dbReference type="SAM" id="MobiDB-lite"/>
    </source>
</evidence>
<dbReference type="Pfam" id="PF04983">
    <property type="entry name" value="RNA_pol_Rpb1_3"/>
    <property type="match status" value="1"/>
</dbReference>
<comment type="caution">
    <text evidence="9">The sequence shown here is derived from an EMBL/GenBank/DDBJ whole genome shotgun (WGS) entry which is preliminary data.</text>
</comment>
<name>A0A9D4UMS7_ADICA</name>
<comment type="function">
    <text evidence="6">DNA-dependent RNA polymerase catalyzes the transcription of DNA into RNA using the four ribonucleoside triphosphates as substrates.</text>
</comment>
<proteinExistence type="inferred from homology"/>
<evidence type="ECO:0000256" key="6">
    <source>
        <dbReference type="RuleBase" id="RU004279"/>
    </source>
</evidence>
<evidence type="ECO:0000256" key="3">
    <source>
        <dbReference type="ARBA" id="ARBA00022695"/>
    </source>
</evidence>
<dbReference type="Gene3D" id="3.30.1490.180">
    <property type="entry name" value="RNA polymerase ii"/>
    <property type="match status" value="1"/>
</dbReference>
<dbReference type="InterPro" id="IPR007080">
    <property type="entry name" value="RNA_pol_Rpb1_1"/>
</dbReference>
<evidence type="ECO:0000259" key="8">
    <source>
        <dbReference type="SMART" id="SM00663"/>
    </source>
</evidence>
<feature type="compositionally biased region" description="Basic residues" evidence="7">
    <location>
        <begin position="262"/>
        <end position="274"/>
    </location>
</feature>
<dbReference type="Gene3D" id="1.10.132.30">
    <property type="match status" value="1"/>
</dbReference>
<dbReference type="EMBL" id="JABFUD020000014">
    <property type="protein sequence ID" value="KAI5070798.1"/>
    <property type="molecule type" value="Genomic_DNA"/>
</dbReference>
<dbReference type="InterPro" id="IPR007066">
    <property type="entry name" value="RNA_pol_Rpb1_3"/>
</dbReference>
<dbReference type="Pfam" id="PF04997">
    <property type="entry name" value="RNA_pol_Rpb1_1"/>
    <property type="match status" value="1"/>
</dbReference>
<dbReference type="Gene3D" id="6.20.50.80">
    <property type="match status" value="1"/>
</dbReference>
<dbReference type="InterPro" id="IPR044893">
    <property type="entry name" value="RNA_pol_Rpb1_clamp_domain"/>
</dbReference>
<dbReference type="InterPro" id="IPR045867">
    <property type="entry name" value="DNA-dir_RpoC_beta_prime"/>
</dbReference>
<feature type="domain" description="RNA polymerase N-terminal" evidence="8">
    <location>
        <begin position="382"/>
        <end position="686"/>
    </location>
</feature>
<feature type="compositionally biased region" description="Polar residues" evidence="7">
    <location>
        <begin position="236"/>
        <end position="257"/>
    </location>
</feature>
<keyword evidence="2 6" id="KW-0808">Transferase</keyword>
<keyword evidence="4 6" id="KW-0804">Transcription</keyword>
<dbReference type="SMART" id="SM00663">
    <property type="entry name" value="RPOLA_N"/>
    <property type="match status" value="1"/>
</dbReference>
<dbReference type="Pfam" id="PF04998">
    <property type="entry name" value="RNA_pol_Rpb1_5"/>
    <property type="match status" value="1"/>
</dbReference>
<dbReference type="InterPro" id="IPR042102">
    <property type="entry name" value="RNA_pol_Rpb1_3_sf"/>
</dbReference>
<keyword evidence="1 6" id="KW-0240">DNA-directed RNA polymerase</keyword>
<dbReference type="InterPro" id="IPR038120">
    <property type="entry name" value="Rpb1_funnel_sf"/>
</dbReference>
<dbReference type="InterPro" id="IPR006592">
    <property type="entry name" value="RNA_pol_N"/>
</dbReference>
<protein>
    <recommendedName>
        <fullName evidence="6">DNA-directed RNA polymerase subunit</fullName>
        <ecNumber evidence="6">2.7.7.6</ecNumber>
    </recommendedName>
</protein>
<dbReference type="GO" id="GO:0003677">
    <property type="term" value="F:DNA binding"/>
    <property type="evidence" value="ECO:0007669"/>
    <property type="project" value="InterPro"/>
</dbReference>
<comment type="catalytic activity">
    <reaction evidence="5 6">
        <text>RNA(n) + a ribonucleoside 5'-triphosphate = RNA(n+1) + diphosphate</text>
        <dbReference type="Rhea" id="RHEA:21248"/>
        <dbReference type="Rhea" id="RHEA-COMP:14527"/>
        <dbReference type="Rhea" id="RHEA-COMP:17342"/>
        <dbReference type="ChEBI" id="CHEBI:33019"/>
        <dbReference type="ChEBI" id="CHEBI:61557"/>
        <dbReference type="ChEBI" id="CHEBI:140395"/>
        <dbReference type="EC" id="2.7.7.6"/>
    </reaction>
</comment>
<dbReference type="Gene3D" id="1.10.150.390">
    <property type="match status" value="1"/>
</dbReference>
<dbReference type="PANTHER" id="PTHR19376">
    <property type="entry name" value="DNA-DIRECTED RNA POLYMERASE"/>
    <property type="match status" value="1"/>
</dbReference>
<dbReference type="Gene3D" id="1.10.274.100">
    <property type="entry name" value="RNA polymerase Rpb1, domain 3"/>
    <property type="match status" value="1"/>
</dbReference>
<dbReference type="InterPro" id="IPR007083">
    <property type="entry name" value="RNA_pol_Rpb1_4"/>
</dbReference>
<evidence type="ECO:0000256" key="2">
    <source>
        <dbReference type="ARBA" id="ARBA00022679"/>
    </source>
</evidence>
<dbReference type="InterPro" id="IPR007081">
    <property type="entry name" value="RNA_pol_Rpb1_5"/>
</dbReference>
<dbReference type="GO" id="GO:0006351">
    <property type="term" value="P:DNA-templated transcription"/>
    <property type="evidence" value="ECO:0007669"/>
    <property type="project" value="InterPro"/>
</dbReference>
<evidence type="ECO:0000313" key="10">
    <source>
        <dbReference type="Proteomes" id="UP000886520"/>
    </source>
</evidence>
<comment type="similarity">
    <text evidence="6">Belongs to the RNA polymerase beta' chain family.</text>
</comment>
<keyword evidence="3 6" id="KW-0548">Nucleotidyltransferase</keyword>
<dbReference type="Pfam" id="PF00623">
    <property type="entry name" value="RNA_pol_Rpb1_2"/>
    <property type="match status" value="1"/>
</dbReference>
<dbReference type="Proteomes" id="UP000886520">
    <property type="component" value="Chromosome 14"/>
</dbReference>
<dbReference type="OrthoDB" id="409625at2759"/>
<accession>A0A9D4UMS7</accession>
<dbReference type="GO" id="GO:0000428">
    <property type="term" value="C:DNA-directed RNA polymerase complex"/>
    <property type="evidence" value="ECO:0007669"/>
    <property type="project" value="UniProtKB-KW"/>
</dbReference>
<dbReference type="SUPFAM" id="SSF64484">
    <property type="entry name" value="beta and beta-prime subunits of DNA dependent RNA-polymerase"/>
    <property type="match status" value="1"/>
</dbReference>
<gene>
    <name evidence="9" type="ORF">GOP47_0015141</name>
</gene>
<dbReference type="GO" id="GO:0003899">
    <property type="term" value="F:DNA-directed RNA polymerase activity"/>
    <property type="evidence" value="ECO:0007669"/>
    <property type="project" value="UniProtKB-EC"/>
</dbReference>
<dbReference type="InterPro" id="IPR000722">
    <property type="entry name" value="RNA_pol_asu"/>
</dbReference>